<keyword evidence="3" id="KW-1185">Reference proteome</keyword>
<dbReference type="Proteomes" id="UP000018780">
    <property type="component" value="Chromosome"/>
</dbReference>
<dbReference type="GO" id="GO:0003700">
    <property type="term" value="F:DNA-binding transcription factor activity"/>
    <property type="evidence" value="ECO:0007669"/>
    <property type="project" value="InterPro"/>
</dbReference>
<dbReference type="Gene3D" id="1.10.10.60">
    <property type="entry name" value="Homeodomain-like"/>
    <property type="match status" value="1"/>
</dbReference>
<accession>V9W0Y9</accession>
<dbReference type="InterPro" id="IPR018060">
    <property type="entry name" value="HTH_AraC"/>
</dbReference>
<organism evidence="2 3">
    <name type="scientific">Leisingera methylohalidivorans DSM 14336</name>
    <dbReference type="NCBI Taxonomy" id="999552"/>
    <lineage>
        <taxon>Bacteria</taxon>
        <taxon>Pseudomonadati</taxon>
        <taxon>Pseudomonadota</taxon>
        <taxon>Alphaproteobacteria</taxon>
        <taxon>Rhodobacterales</taxon>
        <taxon>Roseobacteraceae</taxon>
        <taxon>Leisingera</taxon>
    </lineage>
</organism>
<protein>
    <recommendedName>
        <fullName evidence="1">HTH araC/xylS-type domain-containing protein</fullName>
    </recommendedName>
</protein>
<dbReference type="PATRIC" id="fig|999552.6.peg.4062"/>
<evidence type="ECO:0000313" key="3">
    <source>
        <dbReference type="Proteomes" id="UP000018780"/>
    </source>
</evidence>
<dbReference type="EMBL" id="CP006773">
    <property type="protein sequence ID" value="AHD03310.1"/>
    <property type="molecule type" value="Genomic_DNA"/>
</dbReference>
<proteinExistence type="predicted"/>
<dbReference type="KEGG" id="lmd:METH_20525"/>
<dbReference type="PROSITE" id="PS01124">
    <property type="entry name" value="HTH_ARAC_FAMILY_2"/>
    <property type="match status" value="1"/>
</dbReference>
<dbReference type="HOGENOM" id="CLU_3137230_0_0_5"/>
<feature type="domain" description="HTH araC/xylS-type" evidence="1">
    <location>
        <begin position="1"/>
        <end position="49"/>
    </location>
</feature>
<reference evidence="2 3" key="1">
    <citation type="submission" date="2013-09" db="EMBL/GenBank/DDBJ databases">
        <authorList>
            <consortium name="DOE Joint Genome Institute"/>
            <person name="Klenk H.-P."/>
            <person name="Huntemann M."/>
            <person name="Han J."/>
            <person name="Chen A."/>
            <person name="Kyrpides N."/>
            <person name="Mavromatis K."/>
            <person name="Markowitz V."/>
            <person name="Palaniappan K."/>
            <person name="Ivanova N."/>
            <person name="Schaumberg A."/>
            <person name="Pati A."/>
            <person name="Liolios K."/>
            <person name="Nordberg H.P."/>
            <person name="Cantor M.N."/>
            <person name="Hua S.X."/>
            <person name="Woyke T."/>
        </authorList>
    </citation>
    <scope>NUCLEOTIDE SEQUENCE [LARGE SCALE GENOMIC DNA]</scope>
    <source>
        <strain evidence="2 3">DSM 14336</strain>
    </source>
</reference>
<dbReference type="AlphaFoldDB" id="V9W0Y9"/>
<evidence type="ECO:0000313" key="2">
    <source>
        <dbReference type="EMBL" id="AHD03310.1"/>
    </source>
</evidence>
<name>V9W0Y9_9RHOB</name>
<dbReference type="RefSeq" id="WP_024092222.1">
    <property type="nucleotide sequence ID" value="NC_023135.1"/>
</dbReference>
<gene>
    <name evidence="2" type="ORF">METH_20525</name>
</gene>
<evidence type="ECO:0000259" key="1">
    <source>
        <dbReference type="PROSITE" id="PS01124"/>
    </source>
</evidence>
<dbReference type="GO" id="GO:0043565">
    <property type="term" value="F:sequence-specific DNA binding"/>
    <property type="evidence" value="ECO:0007669"/>
    <property type="project" value="InterPro"/>
</dbReference>
<sequence>MSHTAFAQEFAAKMEVTPMQYLTGRRLQIAGQGLTEQGLTVADAAEIAG</sequence>
<dbReference type="STRING" id="999552.METH_20525"/>